<proteinExistence type="predicted"/>
<evidence type="ECO:0000313" key="3">
    <source>
        <dbReference type="Proteomes" id="UP000021053"/>
    </source>
</evidence>
<dbReference type="HOGENOM" id="CLU_080421_0_0_11"/>
<dbReference type="Proteomes" id="UP000021053">
    <property type="component" value="Unassembled WGS sequence"/>
</dbReference>
<dbReference type="AlphaFoldDB" id="A0A010Z2N5"/>
<feature type="transmembrane region" description="Helical" evidence="1">
    <location>
        <begin position="112"/>
        <end position="136"/>
    </location>
</feature>
<feature type="transmembrane region" description="Helical" evidence="1">
    <location>
        <begin position="9"/>
        <end position="31"/>
    </location>
</feature>
<sequence length="267" mass="28176">MRTDRLRVVFFLLVAGAALIAAFVVGPAALLNDKYGEYDDMATLPGRVAASLVEFCRGRTSTMPSSLAELVDYWFRWHAIKVAICVPMVMVSVLLVAALWSRYLRAGRRSAVWYLAGATGSMVCAALALGVLILNIQATSVPVVALLPLLPADAGGGPAELLRAAMNNGSGEQASPAALSVLLDEVARYYWILAFLSGVSALAGFAAGIVSWRRRATARRGRGMYAALTVVTVLAAGVMLMVFVVSTYSALTPSDALSGLLGFESGR</sequence>
<feature type="transmembrane region" description="Helical" evidence="1">
    <location>
        <begin position="79"/>
        <end position="100"/>
    </location>
</feature>
<keyword evidence="3" id="KW-1185">Reference proteome</keyword>
<keyword evidence="1" id="KW-0812">Transmembrane</keyword>
<feature type="transmembrane region" description="Helical" evidence="1">
    <location>
        <begin position="189"/>
        <end position="212"/>
    </location>
</feature>
<organism evidence="2 3">
    <name type="scientific">Cryptosporangium arvum DSM 44712</name>
    <dbReference type="NCBI Taxonomy" id="927661"/>
    <lineage>
        <taxon>Bacteria</taxon>
        <taxon>Bacillati</taxon>
        <taxon>Actinomycetota</taxon>
        <taxon>Actinomycetes</taxon>
        <taxon>Cryptosporangiales</taxon>
        <taxon>Cryptosporangiaceae</taxon>
        <taxon>Cryptosporangium</taxon>
    </lineage>
</organism>
<evidence type="ECO:0000256" key="1">
    <source>
        <dbReference type="SAM" id="Phobius"/>
    </source>
</evidence>
<comment type="caution">
    <text evidence="2">The sequence shown here is derived from an EMBL/GenBank/DDBJ whole genome shotgun (WGS) entry which is preliminary data.</text>
</comment>
<dbReference type="RefSeq" id="WP_169745026.1">
    <property type="nucleotide sequence ID" value="NZ_KK073874.1"/>
</dbReference>
<reference evidence="2 3" key="1">
    <citation type="submission" date="2013-07" db="EMBL/GenBank/DDBJ databases">
        <authorList>
            <consortium name="DOE Joint Genome Institute"/>
            <person name="Eisen J."/>
            <person name="Huntemann M."/>
            <person name="Han J."/>
            <person name="Chen A."/>
            <person name="Kyrpides N."/>
            <person name="Mavromatis K."/>
            <person name="Markowitz V."/>
            <person name="Palaniappan K."/>
            <person name="Ivanova N."/>
            <person name="Schaumberg A."/>
            <person name="Pati A."/>
            <person name="Liolios K."/>
            <person name="Nordberg H.P."/>
            <person name="Cantor M.N."/>
            <person name="Hua S.X."/>
            <person name="Woyke T."/>
        </authorList>
    </citation>
    <scope>NUCLEOTIDE SEQUENCE [LARGE SCALE GENOMIC DNA]</scope>
    <source>
        <strain evidence="2 3">DSM 44712</strain>
    </source>
</reference>
<dbReference type="EMBL" id="JFBT01000001">
    <property type="protein sequence ID" value="EXG81683.1"/>
    <property type="molecule type" value="Genomic_DNA"/>
</dbReference>
<accession>A0A010Z2N5</accession>
<feature type="transmembrane region" description="Helical" evidence="1">
    <location>
        <begin position="224"/>
        <end position="251"/>
    </location>
</feature>
<protein>
    <submittedName>
        <fullName evidence="2">Uncharacterized protein</fullName>
    </submittedName>
</protein>
<name>A0A010Z2N5_9ACTN</name>
<keyword evidence="1" id="KW-1133">Transmembrane helix</keyword>
<keyword evidence="1" id="KW-0472">Membrane</keyword>
<evidence type="ECO:0000313" key="2">
    <source>
        <dbReference type="EMBL" id="EXG81683.1"/>
    </source>
</evidence>
<gene>
    <name evidence="2" type="ORF">CryarDRAFT_2802</name>
</gene>